<dbReference type="SMART" id="SM00895">
    <property type="entry name" value="FCD"/>
    <property type="match status" value="1"/>
</dbReference>
<dbReference type="Gene3D" id="1.10.10.10">
    <property type="entry name" value="Winged helix-like DNA-binding domain superfamily/Winged helix DNA-binding domain"/>
    <property type="match status" value="1"/>
</dbReference>
<dbReference type="InterPro" id="IPR000524">
    <property type="entry name" value="Tscrpt_reg_HTH_GntR"/>
</dbReference>
<keyword evidence="1" id="KW-0805">Transcription regulation</keyword>
<dbReference type="PRINTS" id="PR00035">
    <property type="entry name" value="HTHGNTR"/>
</dbReference>
<dbReference type="RefSeq" id="WP_017524570.1">
    <property type="nucleotide sequence ID" value="NZ_JACCEX010000002.1"/>
</dbReference>
<dbReference type="EMBL" id="QEKO01000012">
    <property type="protein sequence ID" value="PVY60211.1"/>
    <property type="molecule type" value="Genomic_DNA"/>
</dbReference>
<keyword evidence="3" id="KW-0804">Transcription</keyword>
<dbReference type="Pfam" id="PF00392">
    <property type="entry name" value="GntR"/>
    <property type="match status" value="1"/>
</dbReference>
<evidence type="ECO:0000256" key="1">
    <source>
        <dbReference type="ARBA" id="ARBA00023015"/>
    </source>
</evidence>
<dbReference type="GO" id="GO:0003677">
    <property type="term" value="F:DNA binding"/>
    <property type="evidence" value="ECO:0007669"/>
    <property type="project" value="UniProtKB-KW"/>
</dbReference>
<accession>A0A2U1CH44</accession>
<dbReference type="SUPFAM" id="SSF46785">
    <property type="entry name" value="Winged helix' DNA-binding domain"/>
    <property type="match status" value="1"/>
</dbReference>
<reference evidence="5 6" key="1">
    <citation type="submission" date="2018-04" db="EMBL/GenBank/DDBJ databases">
        <title>Genomic Encyclopedia of Type Strains, Phase IV (KMG-IV): sequencing the most valuable type-strain genomes for metagenomic binning, comparative biology and taxonomic classification.</title>
        <authorList>
            <person name="Goeker M."/>
        </authorList>
    </citation>
    <scope>NUCLEOTIDE SEQUENCE [LARGE SCALE GENOMIC DNA]</scope>
    <source>
        <strain evidence="5 6">DSM 10065</strain>
    </source>
</reference>
<dbReference type="GO" id="GO:0003700">
    <property type="term" value="F:DNA-binding transcription factor activity"/>
    <property type="evidence" value="ECO:0007669"/>
    <property type="project" value="InterPro"/>
</dbReference>
<dbReference type="SMART" id="SM00345">
    <property type="entry name" value="HTH_GNTR"/>
    <property type="match status" value="1"/>
</dbReference>
<evidence type="ECO:0000259" key="4">
    <source>
        <dbReference type="PROSITE" id="PS50949"/>
    </source>
</evidence>
<evidence type="ECO:0000256" key="2">
    <source>
        <dbReference type="ARBA" id="ARBA00023125"/>
    </source>
</evidence>
<proteinExistence type="predicted"/>
<name>A0A2U1CH44_9BURK</name>
<comment type="caution">
    <text evidence="5">The sequence shown here is derived from an EMBL/GenBank/DDBJ whole genome shotgun (WGS) entry which is preliminary data.</text>
</comment>
<dbReference type="CDD" id="cd07377">
    <property type="entry name" value="WHTH_GntR"/>
    <property type="match status" value="1"/>
</dbReference>
<dbReference type="Pfam" id="PF07729">
    <property type="entry name" value="FCD"/>
    <property type="match status" value="1"/>
</dbReference>
<evidence type="ECO:0000313" key="5">
    <source>
        <dbReference type="EMBL" id="PVY60211.1"/>
    </source>
</evidence>
<feature type="domain" description="HTH gntR-type" evidence="4">
    <location>
        <begin position="17"/>
        <end position="85"/>
    </location>
</feature>
<dbReference type="PANTHER" id="PTHR43537">
    <property type="entry name" value="TRANSCRIPTIONAL REGULATOR, GNTR FAMILY"/>
    <property type="match status" value="1"/>
</dbReference>
<protein>
    <submittedName>
        <fullName evidence="5">GntR family transcriptional regulator</fullName>
    </submittedName>
</protein>
<organism evidence="5 6">
    <name type="scientific">Pusillimonas noertemannii</name>
    <dbReference type="NCBI Taxonomy" id="305977"/>
    <lineage>
        <taxon>Bacteria</taxon>
        <taxon>Pseudomonadati</taxon>
        <taxon>Pseudomonadota</taxon>
        <taxon>Betaproteobacteria</taxon>
        <taxon>Burkholderiales</taxon>
        <taxon>Alcaligenaceae</taxon>
        <taxon>Pusillimonas</taxon>
    </lineage>
</organism>
<dbReference type="NCBIfam" id="NF007442">
    <property type="entry name" value="PRK09990.1"/>
    <property type="match status" value="1"/>
</dbReference>
<dbReference type="Gene3D" id="1.20.120.530">
    <property type="entry name" value="GntR ligand-binding domain-like"/>
    <property type="match status" value="1"/>
</dbReference>
<dbReference type="Proteomes" id="UP000246145">
    <property type="component" value="Unassembled WGS sequence"/>
</dbReference>
<dbReference type="AlphaFoldDB" id="A0A2U1CH44"/>
<dbReference type="InterPro" id="IPR036390">
    <property type="entry name" value="WH_DNA-bd_sf"/>
</dbReference>
<dbReference type="InterPro" id="IPR011711">
    <property type="entry name" value="GntR_C"/>
</dbReference>
<evidence type="ECO:0000313" key="6">
    <source>
        <dbReference type="Proteomes" id="UP000246145"/>
    </source>
</evidence>
<dbReference type="PANTHER" id="PTHR43537:SF1">
    <property type="entry name" value="GLC OPERON TRANSCRIPTIONAL ACTIVATOR"/>
    <property type="match status" value="1"/>
</dbReference>
<sequence>MNDIKPPTHLDEGTAPDGVADRVAARIERLISDSVLKPGQPLPSERMLTERLAVSRSALREGLKLLRGRGLIRTAQGKRSVVANLLAETSQAPMLHLLTSQPRTLYDLLEVREFLEAESAGLAAERGTPADHVLITRRYRELAAAVDQEIDSAEHARLDHAFHLAICEASHNQVLVHTLASLNDLMLSSVFASLSNLYHRSAHKRQIDRHHARLFKAVTGRLPDAARRAAREHIRGIRHSLLEIEQEEQRLFRATLRRQGDEIL</sequence>
<gene>
    <name evidence="5" type="ORF">C7440_3925</name>
</gene>
<dbReference type="PROSITE" id="PS50949">
    <property type="entry name" value="HTH_GNTR"/>
    <property type="match status" value="1"/>
</dbReference>
<keyword evidence="6" id="KW-1185">Reference proteome</keyword>
<dbReference type="OrthoDB" id="5450856at2"/>
<evidence type="ECO:0000256" key="3">
    <source>
        <dbReference type="ARBA" id="ARBA00023163"/>
    </source>
</evidence>
<dbReference type="InterPro" id="IPR008920">
    <property type="entry name" value="TF_FadR/GntR_C"/>
</dbReference>
<dbReference type="InterPro" id="IPR036388">
    <property type="entry name" value="WH-like_DNA-bd_sf"/>
</dbReference>
<dbReference type="SUPFAM" id="SSF48008">
    <property type="entry name" value="GntR ligand-binding domain-like"/>
    <property type="match status" value="1"/>
</dbReference>
<keyword evidence="2" id="KW-0238">DNA-binding</keyword>
<dbReference type="STRING" id="1231391.GCA_000308195_02217"/>